<dbReference type="OrthoDB" id="8003145at2"/>
<dbReference type="InterPro" id="IPR021279">
    <property type="entry name" value="DUF2721"/>
</dbReference>
<keyword evidence="1" id="KW-1133">Transmembrane helix</keyword>
<name>A0A369VZK7_9SPHN</name>
<evidence type="ECO:0000313" key="3">
    <source>
        <dbReference type="Proteomes" id="UP000253918"/>
    </source>
</evidence>
<organism evidence="2 3">
    <name type="scientific">Sphingomonas aracearum</name>
    <dbReference type="NCBI Taxonomy" id="2283317"/>
    <lineage>
        <taxon>Bacteria</taxon>
        <taxon>Pseudomonadati</taxon>
        <taxon>Pseudomonadota</taxon>
        <taxon>Alphaproteobacteria</taxon>
        <taxon>Sphingomonadales</taxon>
        <taxon>Sphingomonadaceae</taxon>
        <taxon>Sphingomonas</taxon>
    </lineage>
</organism>
<feature type="transmembrane region" description="Helical" evidence="1">
    <location>
        <begin position="12"/>
        <end position="28"/>
    </location>
</feature>
<dbReference type="Proteomes" id="UP000253918">
    <property type="component" value="Unassembled WGS sequence"/>
</dbReference>
<gene>
    <name evidence="2" type="ORF">DVW87_05265</name>
</gene>
<reference evidence="2 3" key="1">
    <citation type="submission" date="2018-07" db="EMBL/GenBank/DDBJ databases">
        <title>a novel species of Sphingomonas isolated from the rhizosphere soil of Araceae plant.</title>
        <authorList>
            <person name="Zhiyong W."/>
            <person name="Qinglan Z."/>
            <person name="Zhiwei F."/>
            <person name="Ding X."/>
            <person name="Gejiao W."/>
            <person name="Shixue Z."/>
        </authorList>
    </citation>
    <scope>NUCLEOTIDE SEQUENCE [LARGE SCALE GENOMIC DNA]</scope>
    <source>
        <strain evidence="2 3">WZY 27</strain>
    </source>
</reference>
<accession>A0A369VZK7</accession>
<dbReference type="EMBL" id="QQNB01000001">
    <property type="protein sequence ID" value="RDE07067.1"/>
    <property type="molecule type" value="Genomic_DNA"/>
</dbReference>
<keyword evidence="1" id="KW-0812">Transmembrane</keyword>
<feature type="transmembrane region" description="Helical" evidence="1">
    <location>
        <begin position="105"/>
        <end position="130"/>
    </location>
</feature>
<keyword evidence="1" id="KW-0472">Membrane</keyword>
<comment type="caution">
    <text evidence="2">The sequence shown here is derived from an EMBL/GenBank/DDBJ whole genome shotgun (WGS) entry which is preliminary data.</text>
</comment>
<dbReference type="Pfam" id="PF11026">
    <property type="entry name" value="DUF2721"/>
    <property type="match status" value="1"/>
</dbReference>
<protein>
    <submittedName>
        <fullName evidence="2">DUF2721 domain-containing protein</fullName>
    </submittedName>
</protein>
<feature type="transmembrane region" description="Helical" evidence="1">
    <location>
        <begin position="75"/>
        <end position="93"/>
    </location>
</feature>
<evidence type="ECO:0000313" key="2">
    <source>
        <dbReference type="EMBL" id="RDE07067.1"/>
    </source>
</evidence>
<sequence length="166" mass="18015">MMQLADFLKAIGPNASIVFASWIFMGFLQQRYDGAVNRYREAVGDYRSNEHGRDRGENLMDQVTAYHRRCRLMEAATLVGLCAAILLILSLLIGGLDVLVPHVPAIAVAGVASASLGLALVIVAAAIVIWEGVLIRRQLNNELRDLPDLAHRTGNNAGSVLSGERH</sequence>
<dbReference type="RefSeq" id="WP_114686647.1">
    <property type="nucleotide sequence ID" value="NZ_QQNB01000001.1"/>
</dbReference>
<dbReference type="AlphaFoldDB" id="A0A369VZK7"/>
<keyword evidence="3" id="KW-1185">Reference proteome</keyword>
<evidence type="ECO:0000256" key="1">
    <source>
        <dbReference type="SAM" id="Phobius"/>
    </source>
</evidence>
<proteinExistence type="predicted"/>